<dbReference type="GO" id="GO:0007600">
    <property type="term" value="P:sensory perception"/>
    <property type="evidence" value="ECO:0007669"/>
    <property type="project" value="TreeGrafter"/>
</dbReference>
<dbReference type="PANTHER" id="PTHR11438">
    <property type="entry name" value="PROENKEPHALIN"/>
    <property type="match status" value="1"/>
</dbReference>
<reference evidence="11" key="2">
    <citation type="journal article" date="2014" name="Nat. Commun.">
        <title>The cavefish genome reveals candidate genes for eye loss.</title>
        <authorList>
            <person name="McGaugh S.E."/>
            <person name="Gross J.B."/>
            <person name="Aken B."/>
            <person name="Blin M."/>
            <person name="Borowsky R."/>
            <person name="Chalopin D."/>
            <person name="Hinaux H."/>
            <person name="Jeffery W.R."/>
            <person name="Keene A."/>
            <person name="Ma L."/>
            <person name="Minx P."/>
            <person name="Murphy D."/>
            <person name="O'Quin K.E."/>
            <person name="Retaux S."/>
            <person name="Rohner N."/>
            <person name="Searle S.M."/>
            <person name="Stahl B.A."/>
            <person name="Tabin C."/>
            <person name="Volff J.N."/>
            <person name="Yoshizawa M."/>
            <person name="Warren W.C."/>
        </authorList>
    </citation>
    <scope>NUCLEOTIDE SEQUENCE [LARGE SCALE GENOMIC DNA]</scope>
    <source>
        <strain evidence="11">female</strain>
    </source>
</reference>
<proteinExistence type="inferred from homology"/>
<comment type="subcellular location">
    <subcellularLocation>
        <location evidence="1">Secreted</location>
    </subcellularLocation>
</comment>
<evidence type="ECO:0000256" key="9">
    <source>
        <dbReference type="SAM" id="SignalP"/>
    </source>
</evidence>
<evidence type="ECO:0000256" key="1">
    <source>
        <dbReference type="ARBA" id="ARBA00004613"/>
    </source>
</evidence>
<evidence type="ECO:0000256" key="6">
    <source>
        <dbReference type="ARBA" id="ARBA00023157"/>
    </source>
</evidence>
<dbReference type="PRINTS" id="PR01028">
    <property type="entry name" value="OPIOIDPRCRSR"/>
</dbReference>
<dbReference type="GO" id="GO:0043025">
    <property type="term" value="C:neuronal cell body"/>
    <property type="evidence" value="ECO:0007669"/>
    <property type="project" value="TreeGrafter"/>
</dbReference>
<evidence type="ECO:0000256" key="3">
    <source>
        <dbReference type="ARBA" id="ARBA00022525"/>
    </source>
</evidence>
<dbReference type="FunCoup" id="A0A3B1IKR0">
    <property type="interactions" value="245"/>
</dbReference>
<dbReference type="Proteomes" id="UP000018467">
    <property type="component" value="Unassembled WGS sequence"/>
</dbReference>
<comment type="similarity">
    <text evidence="2">Belongs to the opioid neuropeptide precursor family.</text>
</comment>
<keyword evidence="5" id="KW-0555">Opioid peptide</keyword>
<dbReference type="InterPro" id="IPR006024">
    <property type="entry name" value="Opioid_neupept"/>
</dbReference>
<dbReference type="GO" id="GO:0005886">
    <property type="term" value="C:plasma membrane"/>
    <property type="evidence" value="ECO:0007669"/>
    <property type="project" value="TreeGrafter"/>
</dbReference>
<keyword evidence="11" id="KW-1185">Reference proteome</keyword>
<reference evidence="10" key="3">
    <citation type="submission" date="2025-08" db="UniProtKB">
        <authorList>
            <consortium name="Ensembl"/>
        </authorList>
    </citation>
    <scope>IDENTIFICATION</scope>
</reference>
<dbReference type="GO" id="GO:0030425">
    <property type="term" value="C:dendrite"/>
    <property type="evidence" value="ECO:0007669"/>
    <property type="project" value="TreeGrafter"/>
</dbReference>
<feature type="signal peptide" evidence="9">
    <location>
        <begin position="1"/>
        <end position="30"/>
    </location>
</feature>
<evidence type="ECO:0000256" key="7">
    <source>
        <dbReference type="ARBA" id="ARBA00023205"/>
    </source>
</evidence>
<dbReference type="Bgee" id="ENSAMXG00000037070">
    <property type="expression patterns" value="Expressed in brain and 2 other cell types or tissues"/>
</dbReference>
<feature type="chain" id="PRO_5017241074" evidence="9">
    <location>
        <begin position="31"/>
        <end position="242"/>
    </location>
</feature>
<dbReference type="GO" id="GO:0031628">
    <property type="term" value="F:opioid receptor binding"/>
    <property type="evidence" value="ECO:0007669"/>
    <property type="project" value="TreeGrafter"/>
</dbReference>
<evidence type="ECO:0000256" key="8">
    <source>
        <dbReference type="ARBA" id="ARBA00023320"/>
    </source>
</evidence>
<dbReference type="GO" id="GO:0005576">
    <property type="term" value="C:extracellular region"/>
    <property type="evidence" value="ECO:0007669"/>
    <property type="project" value="UniProtKB-SubCell"/>
</dbReference>
<organism evidence="10 11">
    <name type="scientific">Astyanax mexicanus</name>
    <name type="common">Blind cave fish</name>
    <name type="synonym">Astyanax fasciatus mexicanus</name>
    <dbReference type="NCBI Taxonomy" id="7994"/>
    <lineage>
        <taxon>Eukaryota</taxon>
        <taxon>Metazoa</taxon>
        <taxon>Chordata</taxon>
        <taxon>Craniata</taxon>
        <taxon>Vertebrata</taxon>
        <taxon>Euteleostomi</taxon>
        <taxon>Actinopterygii</taxon>
        <taxon>Neopterygii</taxon>
        <taxon>Teleostei</taxon>
        <taxon>Ostariophysi</taxon>
        <taxon>Characiformes</taxon>
        <taxon>Characoidei</taxon>
        <taxon>Acestrorhamphidae</taxon>
        <taxon>Acestrorhamphinae</taxon>
        <taxon>Astyanax</taxon>
    </lineage>
</organism>
<dbReference type="GO" id="GO:0001515">
    <property type="term" value="F:opioid peptide activity"/>
    <property type="evidence" value="ECO:0007669"/>
    <property type="project" value="UniProtKB-KW"/>
</dbReference>
<reference evidence="11" key="1">
    <citation type="submission" date="2013-03" db="EMBL/GenBank/DDBJ databases">
        <authorList>
            <person name="Jeffery W."/>
            <person name="Warren W."/>
            <person name="Wilson R.K."/>
        </authorList>
    </citation>
    <scope>NUCLEOTIDE SEQUENCE</scope>
    <source>
        <strain evidence="11">female</strain>
    </source>
</reference>
<keyword evidence="6" id="KW-1015">Disulfide bond</keyword>
<keyword evidence="3" id="KW-0964">Secreted</keyword>
<dbReference type="AlphaFoldDB" id="A0A3B1IKR0"/>
<dbReference type="PANTHER" id="PTHR11438:SF3">
    <property type="entry name" value="PROENKEPHALIN-A"/>
    <property type="match status" value="1"/>
</dbReference>
<evidence type="ECO:0000256" key="2">
    <source>
        <dbReference type="ARBA" id="ARBA00008543"/>
    </source>
</evidence>
<evidence type="ECO:0000313" key="10">
    <source>
        <dbReference type="Ensembl" id="ENSAMXP00000029819.1"/>
    </source>
</evidence>
<sequence>MLCCCCRSMALGVNVCWLLVLSSLAVSVRAECSRRCALCVYSLLDQPEESSTGSCTLACGGSVDSRTLEPCRDVLTEEERVAVDGLKLDGENPEHLLSKKYGGFMKRYGGFMMKKAAEVSGVTGTAESDRTDGVSSTIDHACTHLSSEGDISYKKYGGFMKKDGAQGASASEEQMDLLREILRSGIRPEEPGRDLHKRYGGFMRRVGRPQWLDDHKGYGMYKRWDDGGETAVPDKRYGGFMD</sequence>
<dbReference type="GO" id="GO:0007218">
    <property type="term" value="P:neuropeptide signaling pathway"/>
    <property type="evidence" value="ECO:0007669"/>
    <property type="project" value="UniProtKB-KW"/>
</dbReference>
<accession>A0A3B1IKR0</accession>
<name>A0A3B1IKR0_ASTMX</name>
<dbReference type="GO" id="GO:0007268">
    <property type="term" value="P:chemical synaptic transmission"/>
    <property type="evidence" value="ECO:0007669"/>
    <property type="project" value="TreeGrafter"/>
</dbReference>
<evidence type="ECO:0000313" key="11">
    <source>
        <dbReference type="Proteomes" id="UP000018467"/>
    </source>
</evidence>
<dbReference type="GeneTree" id="ENSGT00950000183149"/>
<keyword evidence="8" id="KW-0527">Neuropeptide</keyword>
<keyword evidence="7" id="KW-0257">Endorphin</keyword>
<reference evidence="10" key="4">
    <citation type="submission" date="2025-09" db="UniProtKB">
        <authorList>
            <consortium name="Ensembl"/>
        </authorList>
    </citation>
    <scope>IDENTIFICATION</scope>
</reference>
<keyword evidence="9" id="KW-0732">Signal</keyword>
<dbReference type="STRING" id="7994.ENSAMXP00000029819"/>
<keyword evidence="4" id="KW-0165">Cleavage on pair of basic residues</keyword>
<evidence type="ECO:0000256" key="5">
    <source>
        <dbReference type="ARBA" id="ARBA00022901"/>
    </source>
</evidence>
<protein>
    <submittedName>
        <fullName evidence="10">Proenkephalin a</fullName>
    </submittedName>
</protein>
<dbReference type="Pfam" id="PF01160">
    <property type="entry name" value="Opiods_neuropep"/>
    <property type="match status" value="1"/>
</dbReference>
<dbReference type="GO" id="GO:0043679">
    <property type="term" value="C:axon terminus"/>
    <property type="evidence" value="ECO:0007669"/>
    <property type="project" value="TreeGrafter"/>
</dbReference>
<dbReference type="InParanoid" id="A0A3B1IKR0"/>
<evidence type="ECO:0000256" key="4">
    <source>
        <dbReference type="ARBA" id="ARBA00022685"/>
    </source>
</evidence>
<dbReference type="Ensembl" id="ENSAMXT00000038804.1">
    <property type="protein sequence ID" value="ENSAMXP00000029819.1"/>
    <property type="gene ID" value="ENSAMXG00000037070.1"/>
</dbReference>